<dbReference type="AlphaFoldDB" id="A0A942UHY6"/>
<gene>
    <name evidence="2" type="ORF">KHA91_03450</name>
</gene>
<sequence>MKKYMCVGILIGAIALAGCSVNEESEKKVTEDITNGQEVEVGGLSDTNKEKVVSVTPLELTQEQKEEYHKQYVEIVEKINREEGTNQLEVVPIEEFRTEDWVDPKKFRQLAVDRAHWEFTSTVFGGDPVE</sequence>
<protein>
    <submittedName>
        <fullName evidence="2">Uncharacterized protein</fullName>
    </submittedName>
</protein>
<evidence type="ECO:0000313" key="3">
    <source>
        <dbReference type="Proteomes" id="UP000676456"/>
    </source>
</evidence>
<dbReference type="Proteomes" id="UP000676456">
    <property type="component" value="Unassembled WGS sequence"/>
</dbReference>
<evidence type="ECO:0000313" key="2">
    <source>
        <dbReference type="EMBL" id="MBS4221811.1"/>
    </source>
</evidence>
<name>A0A942UHY6_9BACI</name>
<evidence type="ECO:0000256" key="1">
    <source>
        <dbReference type="SAM" id="SignalP"/>
    </source>
</evidence>
<dbReference type="RefSeq" id="WP_213096804.1">
    <property type="nucleotide sequence ID" value="NZ_JAGYPK010000001.1"/>
</dbReference>
<reference evidence="2 3" key="1">
    <citation type="submission" date="2021-05" db="EMBL/GenBank/DDBJ databases">
        <title>Novel Bacillus species.</title>
        <authorList>
            <person name="Liu G."/>
        </authorList>
    </citation>
    <scope>NUCLEOTIDE SEQUENCE [LARGE SCALE GENOMIC DNA]</scope>
    <source>
        <strain evidence="2 3">FJAT-49682</strain>
    </source>
</reference>
<dbReference type="PROSITE" id="PS51257">
    <property type="entry name" value="PROKAR_LIPOPROTEIN"/>
    <property type="match status" value="1"/>
</dbReference>
<feature type="signal peptide" evidence="1">
    <location>
        <begin position="1"/>
        <end position="17"/>
    </location>
</feature>
<organism evidence="2 3">
    <name type="scientific">Lederbergia citrea</name>
    <dbReference type="NCBI Taxonomy" id="2833581"/>
    <lineage>
        <taxon>Bacteria</taxon>
        <taxon>Bacillati</taxon>
        <taxon>Bacillota</taxon>
        <taxon>Bacilli</taxon>
        <taxon>Bacillales</taxon>
        <taxon>Bacillaceae</taxon>
        <taxon>Lederbergia</taxon>
    </lineage>
</organism>
<dbReference type="EMBL" id="JAGYPN010000001">
    <property type="protein sequence ID" value="MBS4221811.1"/>
    <property type="molecule type" value="Genomic_DNA"/>
</dbReference>
<comment type="caution">
    <text evidence="2">The sequence shown here is derived from an EMBL/GenBank/DDBJ whole genome shotgun (WGS) entry which is preliminary data.</text>
</comment>
<accession>A0A942UHY6</accession>
<keyword evidence="1" id="KW-0732">Signal</keyword>
<keyword evidence="3" id="KW-1185">Reference proteome</keyword>
<feature type="chain" id="PRO_5039175186" evidence="1">
    <location>
        <begin position="18"/>
        <end position="130"/>
    </location>
</feature>
<proteinExistence type="predicted"/>